<dbReference type="Pfam" id="PF13509">
    <property type="entry name" value="S1_2"/>
    <property type="match status" value="1"/>
</dbReference>
<proteinExistence type="inferred from homology"/>
<dbReference type="InterPro" id="IPR036388">
    <property type="entry name" value="WH-like_DNA-bd_sf"/>
</dbReference>
<protein>
    <recommendedName>
        <fullName evidence="2">S1 motif domain-containing protein</fullName>
    </recommendedName>
</protein>
<evidence type="ECO:0000313" key="4">
    <source>
        <dbReference type="Proteomes" id="UP000040576"/>
    </source>
</evidence>
<reference evidence="3 4" key="1">
    <citation type="submission" date="2014-07" db="EMBL/GenBank/DDBJ databases">
        <authorList>
            <person name="Wibberg Daniel"/>
        </authorList>
    </citation>
    <scope>NUCLEOTIDE SEQUENCE [LARGE SCALE GENOMIC DNA]</scope>
</reference>
<dbReference type="Pfam" id="PF17783">
    <property type="entry name" value="WHD_CvfB"/>
    <property type="match status" value="1"/>
</dbReference>
<organism evidence="3 4">
    <name type="scientific">Caldibacillus thermoamylovorans</name>
    <dbReference type="NCBI Taxonomy" id="35841"/>
    <lineage>
        <taxon>Bacteria</taxon>
        <taxon>Bacillati</taxon>
        <taxon>Bacillota</taxon>
        <taxon>Bacilli</taxon>
        <taxon>Bacillales</taxon>
        <taxon>Bacillaceae</taxon>
        <taxon>Caldibacillus</taxon>
    </lineage>
</organism>
<dbReference type="EMBL" id="CCRF01000040">
    <property type="protein sequence ID" value="CEE01109.1"/>
    <property type="molecule type" value="Genomic_DNA"/>
</dbReference>
<evidence type="ECO:0000259" key="2">
    <source>
        <dbReference type="PROSITE" id="PS50126"/>
    </source>
</evidence>
<dbReference type="PANTHER" id="PTHR37296:SF1">
    <property type="entry name" value="CONSERVED VIRULENCE FACTOR B"/>
    <property type="match status" value="1"/>
</dbReference>
<evidence type="ECO:0000256" key="1">
    <source>
        <dbReference type="PIRNR" id="PIRNR012524"/>
    </source>
</evidence>
<dbReference type="InterPro" id="IPR012340">
    <property type="entry name" value="NA-bd_OB-fold"/>
</dbReference>
<dbReference type="GO" id="GO:0003676">
    <property type="term" value="F:nucleic acid binding"/>
    <property type="evidence" value="ECO:0007669"/>
    <property type="project" value="InterPro"/>
</dbReference>
<gene>
    <name evidence="3" type="primary">yitL</name>
    <name evidence="3" type="ORF">BT1A1_1277</name>
</gene>
<dbReference type="Pfam" id="PF21543">
    <property type="entry name" value="CvfB_2nd"/>
    <property type="match status" value="1"/>
</dbReference>
<evidence type="ECO:0000313" key="3">
    <source>
        <dbReference type="EMBL" id="CEE01109.1"/>
    </source>
</evidence>
<dbReference type="SUPFAM" id="SSF50249">
    <property type="entry name" value="Nucleic acid-binding proteins"/>
    <property type="match status" value="1"/>
</dbReference>
<dbReference type="InterPro" id="IPR040764">
    <property type="entry name" value="CvfB_WH"/>
</dbReference>
<dbReference type="InterPro" id="IPR003029">
    <property type="entry name" value="S1_domain"/>
</dbReference>
<accession>A0A090KR02</accession>
<dbReference type="Gene3D" id="2.40.50.140">
    <property type="entry name" value="Nucleic acid-binding proteins"/>
    <property type="match status" value="2"/>
</dbReference>
<dbReference type="PANTHER" id="PTHR37296">
    <property type="entry name" value="CONSERVED VIRULENCE FACTOR B"/>
    <property type="match status" value="1"/>
</dbReference>
<dbReference type="SMART" id="SM00316">
    <property type="entry name" value="S1"/>
    <property type="match status" value="3"/>
</dbReference>
<dbReference type="Proteomes" id="UP000040576">
    <property type="component" value="Unassembled WGS sequence"/>
</dbReference>
<dbReference type="InterPro" id="IPR039566">
    <property type="entry name" value="CvfB_S1_st"/>
</dbReference>
<feature type="domain" description="S1 motif" evidence="2">
    <location>
        <begin position="154"/>
        <end position="216"/>
    </location>
</feature>
<name>A0A090KR02_9BACI</name>
<dbReference type="InterPro" id="IPR048588">
    <property type="entry name" value="CvfB_S1_2nd"/>
</dbReference>
<dbReference type="Pfam" id="PF21191">
    <property type="entry name" value="CvfB_1st"/>
    <property type="match status" value="1"/>
</dbReference>
<comment type="similarity">
    <text evidence="1">Belongs to the CvfB family.</text>
</comment>
<dbReference type="Gene3D" id="1.10.10.10">
    <property type="entry name" value="Winged helix-like DNA-binding domain superfamily/Winged helix DNA-binding domain"/>
    <property type="match status" value="1"/>
</dbReference>
<dbReference type="InterPro" id="IPR048587">
    <property type="entry name" value="CvfB_S1_3rd"/>
</dbReference>
<dbReference type="InterPro" id="IPR014464">
    <property type="entry name" value="CvfB_fam"/>
</dbReference>
<dbReference type="AlphaFoldDB" id="A0A090KR02"/>
<keyword evidence="4" id="KW-1185">Reference proteome</keyword>
<dbReference type="PIRSF" id="PIRSF012524">
    <property type="entry name" value="YitL_S1"/>
    <property type="match status" value="1"/>
</dbReference>
<dbReference type="RefSeq" id="WP_034769210.1">
    <property type="nucleotide sequence ID" value="NZ_CCRF01000040.1"/>
</dbReference>
<dbReference type="PROSITE" id="PS50126">
    <property type="entry name" value="S1"/>
    <property type="match status" value="1"/>
</dbReference>
<sequence>MGHLQAGTVVTLEVVRNTDFGHFLSDGSNDVLLHKNEQNGDIQIGQKVEVFLFQDKQGRLTATMSLPEVRVGTYGWCKVVEVKNDLGVFIDIGTSKDILIHRDDLPKLKEVWPQIGGSLYCTLKTDKRGRLLGKLATENVMEELFVKADRNVLNKNVTGIVYRTLHSGTFIITEEGYRGFIHESQRDKEPRVGDRVTGRIIDVKVDGTVNVSLLKRGYETLDDDAEKIYTYLQSRGGSMPYSDKSAPEDIEKRFSMSKASFKRALGRLLKAGKVYQEEGWTYIKKD</sequence>